<dbReference type="Pfam" id="PF01196">
    <property type="entry name" value="Ribosomal_L17"/>
    <property type="match status" value="1"/>
</dbReference>
<dbReference type="InterPro" id="IPR036373">
    <property type="entry name" value="Ribosomal_bL17_sf"/>
</dbReference>
<evidence type="ECO:0000256" key="6">
    <source>
        <dbReference type="SAM" id="MobiDB-lite"/>
    </source>
</evidence>
<organism evidence="7 8">
    <name type="scientific">Rubricoccus marinus</name>
    <dbReference type="NCBI Taxonomy" id="716817"/>
    <lineage>
        <taxon>Bacteria</taxon>
        <taxon>Pseudomonadati</taxon>
        <taxon>Rhodothermota</taxon>
        <taxon>Rhodothermia</taxon>
        <taxon>Rhodothermales</taxon>
        <taxon>Rubricoccaceae</taxon>
        <taxon>Rubricoccus</taxon>
    </lineage>
</organism>
<dbReference type="SUPFAM" id="SSF64263">
    <property type="entry name" value="Prokaryotic ribosomal protein L17"/>
    <property type="match status" value="1"/>
</dbReference>
<proteinExistence type="inferred from homology"/>
<evidence type="ECO:0000256" key="1">
    <source>
        <dbReference type="ARBA" id="ARBA00008777"/>
    </source>
</evidence>
<dbReference type="GO" id="GO:0006412">
    <property type="term" value="P:translation"/>
    <property type="evidence" value="ECO:0007669"/>
    <property type="project" value="UniProtKB-UniRule"/>
</dbReference>
<dbReference type="PANTHER" id="PTHR14413:SF16">
    <property type="entry name" value="LARGE RIBOSOMAL SUBUNIT PROTEIN BL17M"/>
    <property type="match status" value="1"/>
</dbReference>
<dbReference type="GO" id="GO:0022625">
    <property type="term" value="C:cytosolic large ribosomal subunit"/>
    <property type="evidence" value="ECO:0007669"/>
    <property type="project" value="TreeGrafter"/>
</dbReference>
<evidence type="ECO:0000256" key="5">
    <source>
        <dbReference type="RuleBase" id="RU000660"/>
    </source>
</evidence>
<gene>
    <name evidence="4" type="primary">rplQ</name>
    <name evidence="7" type="ORF">BSZ36_12340</name>
</gene>
<dbReference type="GO" id="GO:0003735">
    <property type="term" value="F:structural constituent of ribosome"/>
    <property type="evidence" value="ECO:0007669"/>
    <property type="project" value="InterPro"/>
</dbReference>
<dbReference type="OrthoDB" id="9809073at2"/>
<evidence type="ECO:0000313" key="8">
    <source>
        <dbReference type="Proteomes" id="UP000216446"/>
    </source>
</evidence>
<dbReference type="AlphaFoldDB" id="A0A259U145"/>
<comment type="caution">
    <text evidence="7">The sequence shown here is derived from an EMBL/GenBank/DDBJ whole genome shotgun (WGS) entry which is preliminary data.</text>
</comment>
<evidence type="ECO:0000313" key="7">
    <source>
        <dbReference type="EMBL" id="OZC03701.1"/>
    </source>
</evidence>
<dbReference type="NCBIfam" id="TIGR00059">
    <property type="entry name" value="L17"/>
    <property type="match status" value="1"/>
</dbReference>
<feature type="compositionally biased region" description="Acidic residues" evidence="6">
    <location>
        <begin position="171"/>
        <end position="182"/>
    </location>
</feature>
<dbReference type="InParanoid" id="A0A259U145"/>
<feature type="compositionally biased region" description="Polar residues" evidence="6">
    <location>
        <begin position="189"/>
        <end position="203"/>
    </location>
</feature>
<evidence type="ECO:0000256" key="4">
    <source>
        <dbReference type="HAMAP-Rule" id="MF_01368"/>
    </source>
</evidence>
<reference evidence="7 8" key="1">
    <citation type="submission" date="2016-11" db="EMBL/GenBank/DDBJ databases">
        <title>Study of marine rhodopsin-containing bacteria.</title>
        <authorList>
            <person name="Yoshizawa S."/>
            <person name="Kumagai Y."/>
            <person name="Kogure K."/>
        </authorList>
    </citation>
    <scope>NUCLEOTIDE SEQUENCE [LARGE SCALE GENOMIC DNA]</scope>
    <source>
        <strain evidence="7 8">SG-29</strain>
    </source>
</reference>
<feature type="region of interest" description="Disordered" evidence="6">
    <location>
        <begin position="120"/>
        <end position="240"/>
    </location>
</feature>
<comment type="similarity">
    <text evidence="1 4 5">Belongs to the bacterial ribosomal protein bL17 family.</text>
</comment>
<sequence>MRHANKKKRIGRNASHRKATLQALSTALIRHKRIETTLAKAKALRPFVEPIIHRAQDDSTASRRQAFRKLQDKEAVKELYAEIAGAIDGRPGGYTRIVKLGQRGGDAAEMAVIELVDFNDVKPEGTGGTKRKTRRSSSRRRGGSAGAAATSSSKAEAPQTEDTPDAAPEASGEESEAPEQQEAEAVASDSANPDATGNPQVPQTEAGADHPDAEQGAATGTGEPPPEAQAENQGRSADNR</sequence>
<dbReference type="Proteomes" id="UP000216446">
    <property type="component" value="Unassembled WGS sequence"/>
</dbReference>
<dbReference type="InterPro" id="IPR000456">
    <property type="entry name" value="Ribosomal_bL17"/>
</dbReference>
<dbReference type="EMBL" id="MQWB01000001">
    <property type="protein sequence ID" value="OZC03701.1"/>
    <property type="molecule type" value="Genomic_DNA"/>
</dbReference>
<evidence type="ECO:0000256" key="2">
    <source>
        <dbReference type="ARBA" id="ARBA00022980"/>
    </source>
</evidence>
<keyword evidence="3 4" id="KW-0687">Ribonucleoprotein</keyword>
<feature type="compositionally biased region" description="Low complexity" evidence="6">
    <location>
        <begin position="146"/>
        <end position="155"/>
    </location>
</feature>
<dbReference type="Gene3D" id="3.90.1030.10">
    <property type="entry name" value="Ribosomal protein L17"/>
    <property type="match status" value="1"/>
</dbReference>
<accession>A0A259U145</accession>
<name>A0A259U145_9BACT</name>
<keyword evidence="8" id="KW-1185">Reference proteome</keyword>
<dbReference type="PANTHER" id="PTHR14413">
    <property type="entry name" value="RIBOSOMAL PROTEIN L17"/>
    <property type="match status" value="1"/>
</dbReference>
<comment type="subunit">
    <text evidence="4">Part of the 50S ribosomal subunit. Contacts protein L32.</text>
</comment>
<protein>
    <recommendedName>
        <fullName evidence="4">Large ribosomal subunit protein bL17</fullName>
    </recommendedName>
</protein>
<feature type="compositionally biased region" description="Basic residues" evidence="6">
    <location>
        <begin position="129"/>
        <end position="142"/>
    </location>
</feature>
<evidence type="ECO:0000256" key="3">
    <source>
        <dbReference type="ARBA" id="ARBA00023274"/>
    </source>
</evidence>
<feature type="compositionally biased region" description="Polar residues" evidence="6">
    <location>
        <begin position="230"/>
        <end position="240"/>
    </location>
</feature>
<keyword evidence="2 4" id="KW-0689">Ribosomal protein</keyword>
<dbReference type="HAMAP" id="MF_01368">
    <property type="entry name" value="Ribosomal_bL17"/>
    <property type="match status" value="1"/>
</dbReference>